<dbReference type="SMART" id="SM00421">
    <property type="entry name" value="HTH_LUXR"/>
    <property type="match status" value="1"/>
</dbReference>
<evidence type="ECO:0000313" key="5">
    <source>
        <dbReference type="EMBL" id="XBT92156.1"/>
    </source>
</evidence>
<dbReference type="CDD" id="cd06170">
    <property type="entry name" value="LuxR_C_like"/>
    <property type="match status" value="1"/>
</dbReference>
<sequence length="235" mass="25986">MRKRLLELIDSVAASKTRVVLENSFRQFSSSLGIDLFAFTVVAPPYRLDGVSSYPKPWVTRYLAKNYICFDPVVKIARLAQAPFEWSFESLSSTSQEEAQIMREAAEFGIRAGVSVPVKLPYDAFGMLTLAADSATFHLDLEPYLGLLAVAICLGSMVLNSERTAPILSQPINLTKRQVQCLMWASYGKSAKATAAILGISDSAVAFHIKKARQRLQARTISEAIRTAYDMKLLL</sequence>
<evidence type="ECO:0000256" key="2">
    <source>
        <dbReference type="ARBA" id="ARBA00023125"/>
    </source>
</evidence>
<dbReference type="InterPro" id="IPR000792">
    <property type="entry name" value="Tscrpt_reg_LuxR_C"/>
</dbReference>
<protein>
    <submittedName>
        <fullName evidence="5">LuxR family transcriptional regulator</fullName>
    </submittedName>
</protein>
<name>A0AAU7RPT8_9HYPH</name>
<dbReference type="Gene3D" id="3.30.450.80">
    <property type="entry name" value="Transcription factor LuxR-like, autoinducer-binding domain"/>
    <property type="match status" value="1"/>
</dbReference>
<reference evidence="5" key="1">
    <citation type="submission" date="2024-06" db="EMBL/GenBank/DDBJ databases">
        <authorList>
            <person name="Li T."/>
            <person name="Gao R."/>
        </authorList>
    </citation>
    <scope>NUCLEOTIDE SEQUENCE</scope>
    <source>
        <strain evidence="5">ZPR3</strain>
    </source>
</reference>
<feature type="domain" description="HTH luxR-type" evidence="4">
    <location>
        <begin position="167"/>
        <end position="232"/>
    </location>
</feature>
<dbReference type="SUPFAM" id="SSF46894">
    <property type="entry name" value="C-terminal effector domain of the bipartite response regulators"/>
    <property type="match status" value="1"/>
</dbReference>
<evidence type="ECO:0000256" key="3">
    <source>
        <dbReference type="ARBA" id="ARBA00023163"/>
    </source>
</evidence>
<organism evidence="5">
    <name type="scientific">Rhizobium sp. ZPR3</name>
    <dbReference type="NCBI Taxonomy" id="3158967"/>
    <lineage>
        <taxon>Bacteria</taxon>
        <taxon>Pseudomonadati</taxon>
        <taxon>Pseudomonadota</taxon>
        <taxon>Alphaproteobacteria</taxon>
        <taxon>Hyphomicrobiales</taxon>
        <taxon>Rhizobiaceae</taxon>
        <taxon>Rhizobium/Agrobacterium group</taxon>
        <taxon>Rhizobium</taxon>
    </lineage>
</organism>
<gene>
    <name evidence="5" type="ORF">ABM479_15340</name>
</gene>
<dbReference type="PROSITE" id="PS50043">
    <property type="entry name" value="HTH_LUXR_2"/>
    <property type="match status" value="1"/>
</dbReference>
<keyword evidence="1" id="KW-0805">Transcription regulation</keyword>
<dbReference type="AlphaFoldDB" id="A0AAU7RPT8"/>
<evidence type="ECO:0000256" key="1">
    <source>
        <dbReference type="ARBA" id="ARBA00023015"/>
    </source>
</evidence>
<dbReference type="InterPro" id="IPR005143">
    <property type="entry name" value="TF_LuxR_autoind-bd_dom"/>
</dbReference>
<dbReference type="Gene3D" id="1.10.10.10">
    <property type="entry name" value="Winged helix-like DNA-binding domain superfamily/Winged helix DNA-binding domain"/>
    <property type="match status" value="1"/>
</dbReference>
<dbReference type="SUPFAM" id="SSF75516">
    <property type="entry name" value="Pheromone-binding domain of LuxR-like quorum-sensing transcription factors"/>
    <property type="match status" value="1"/>
</dbReference>
<dbReference type="RefSeq" id="WP_349956579.1">
    <property type="nucleotide sequence ID" value="NZ_CP157960.1"/>
</dbReference>
<dbReference type="InterPro" id="IPR036388">
    <property type="entry name" value="WH-like_DNA-bd_sf"/>
</dbReference>
<dbReference type="GO" id="GO:0006355">
    <property type="term" value="P:regulation of DNA-templated transcription"/>
    <property type="evidence" value="ECO:0007669"/>
    <property type="project" value="InterPro"/>
</dbReference>
<evidence type="ECO:0000259" key="4">
    <source>
        <dbReference type="PROSITE" id="PS50043"/>
    </source>
</evidence>
<dbReference type="Pfam" id="PF03472">
    <property type="entry name" value="Autoind_bind"/>
    <property type="match status" value="1"/>
</dbReference>
<dbReference type="PANTHER" id="PTHR44688">
    <property type="entry name" value="DNA-BINDING TRANSCRIPTIONAL ACTIVATOR DEVR_DOSR"/>
    <property type="match status" value="1"/>
</dbReference>
<dbReference type="InterPro" id="IPR036693">
    <property type="entry name" value="TF_LuxR_autoind-bd_dom_sf"/>
</dbReference>
<proteinExistence type="predicted"/>
<keyword evidence="3" id="KW-0804">Transcription</keyword>
<dbReference type="PANTHER" id="PTHR44688:SF16">
    <property type="entry name" value="DNA-BINDING TRANSCRIPTIONAL ACTIVATOR DEVR_DOSR"/>
    <property type="match status" value="1"/>
</dbReference>
<dbReference type="GO" id="GO:0003677">
    <property type="term" value="F:DNA binding"/>
    <property type="evidence" value="ECO:0007669"/>
    <property type="project" value="UniProtKB-KW"/>
</dbReference>
<keyword evidence="2" id="KW-0238">DNA-binding</keyword>
<accession>A0AAU7RPT8</accession>
<dbReference type="InterPro" id="IPR016032">
    <property type="entry name" value="Sig_transdc_resp-reg_C-effctor"/>
</dbReference>
<dbReference type="Pfam" id="PF00196">
    <property type="entry name" value="GerE"/>
    <property type="match status" value="1"/>
</dbReference>
<dbReference type="EMBL" id="CP157960">
    <property type="protein sequence ID" value="XBT92156.1"/>
    <property type="molecule type" value="Genomic_DNA"/>
</dbReference>